<dbReference type="PANTHER" id="PTHR30352:SF5">
    <property type="entry name" value="PYRUVATE FORMATE-LYASE 1-ACTIVATING ENZYME"/>
    <property type="match status" value="1"/>
</dbReference>
<feature type="binding site" evidence="6">
    <location>
        <position position="86"/>
    </location>
    <ligand>
        <name>[4Fe-4S] cluster</name>
        <dbReference type="ChEBI" id="CHEBI:49883"/>
        <note>4Fe-4S-S-AdoMet</note>
    </ligand>
</feature>
<evidence type="ECO:0000256" key="1">
    <source>
        <dbReference type="ARBA" id="ARBA00022485"/>
    </source>
</evidence>
<dbReference type="GO" id="GO:0046872">
    <property type="term" value="F:metal ion binding"/>
    <property type="evidence" value="ECO:0007669"/>
    <property type="project" value="UniProtKB-KW"/>
</dbReference>
<keyword evidence="5 6" id="KW-0411">Iron-sulfur</keyword>
<reference evidence="8 9" key="1">
    <citation type="submission" date="2020-08" db="EMBL/GenBank/DDBJ databases">
        <title>Bridging the membrane lipid divide: bacteria of the FCB group superphylum have the potential to synthesize archaeal ether lipids.</title>
        <authorList>
            <person name="Villanueva L."/>
            <person name="Von Meijenfeldt F.A.B."/>
            <person name="Westbye A.B."/>
            <person name="Yadav S."/>
            <person name="Hopmans E.C."/>
            <person name="Dutilh B.E."/>
            <person name="Sinninghe Damste J.S."/>
        </authorList>
    </citation>
    <scope>NUCLEOTIDE SEQUENCE [LARGE SCALE GENOMIC DNA]</scope>
    <source>
        <strain evidence="8">NIOZ-UU47</strain>
    </source>
</reference>
<dbReference type="NCBIfam" id="TIGR04337">
    <property type="entry name" value="AmmeMemoSam_rS"/>
    <property type="match status" value="1"/>
</dbReference>
<dbReference type="EMBL" id="JACNJZ010000059">
    <property type="protein sequence ID" value="MBC8316891.1"/>
    <property type="molecule type" value="Genomic_DNA"/>
</dbReference>
<keyword evidence="2 6" id="KW-0949">S-adenosyl-L-methionine</keyword>
<dbReference type="CDD" id="cd01335">
    <property type="entry name" value="Radical_SAM"/>
    <property type="match status" value="1"/>
</dbReference>
<keyword evidence="4 6" id="KW-0408">Iron</keyword>
<dbReference type="GO" id="GO:0003824">
    <property type="term" value="F:catalytic activity"/>
    <property type="evidence" value="ECO:0007669"/>
    <property type="project" value="InterPro"/>
</dbReference>
<dbReference type="SFLD" id="SFLDG01101">
    <property type="entry name" value="Uncharacterised_Radical_SAM_Su"/>
    <property type="match status" value="1"/>
</dbReference>
<dbReference type="Proteomes" id="UP000614424">
    <property type="component" value="Unassembled WGS sequence"/>
</dbReference>
<evidence type="ECO:0000256" key="6">
    <source>
        <dbReference type="PIRSR" id="PIRSR004869-50"/>
    </source>
</evidence>
<dbReference type="Pfam" id="PF04055">
    <property type="entry name" value="Radical_SAM"/>
    <property type="match status" value="1"/>
</dbReference>
<feature type="binding site" evidence="6">
    <location>
        <position position="89"/>
    </location>
    <ligand>
        <name>[4Fe-4S] cluster</name>
        <dbReference type="ChEBI" id="CHEBI:49883"/>
        <note>4Fe-4S-S-AdoMet</note>
    </ligand>
</feature>
<organism evidence="8 9">
    <name type="scientific">Candidatus Desulfobia pelagia</name>
    <dbReference type="NCBI Taxonomy" id="2841692"/>
    <lineage>
        <taxon>Bacteria</taxon>
        <taxon>Pseudomonadati</taxon>
        <taxon>Thermodesulfobacteriota</taxon>
        <taxon>Desulfobulbia</taxon>
        <taxon>Desulfobulbales</taxon>
        <taxon>Desulfobulbaceae</taxon>
        <taxon>Candidatus Desulfobia</taxon>
    </lineage>
</organism>
<dbReference type="PIRSF" id="PIRSF004869">
    <property type="entry name" value="PflX_prd"/>
    <property type="match status" value="1"/>
</dbReference>
<proteinExistence type="predicted"/>
<dbReference type="SUPFAM" id="SSF102114">
    <property type="entry name" value="Radical SAM enzymes"/>
    <property type="match status" value="1"/>
</dbReference>
<feature type="domain" description="Radical SAM core" evidence="7">
    <location>
        <begin position="67"/>
        <end position="283"/>
    </location>
</feature>
<name>A0A8J6N995_9BACT</name>
<dbReference type="InterPro" id="IPR027596">
    <property type="entry name" value="AmmeMemoSam_rS"/>
</dbReference>
<dbReference type="InterPro" id="IPR013785">
    <property type="entry name" value="Aldolase_TIM"/>
</dbReference>
<comment type="cofactor">
    <cofactor evidence="6">
        <name>[4Fe-4S] cluster</name>
        <dbReference type="ChEBI" id="CHEBI:49883"/>
    </cofactor>
    <text evidence="6">Binds 1 [4Fe-4S] cluster. The cluster is coordinated with 3 cysteines and an exchangeable S-adenosyl-L-methionine.</text>
</comment>
<keyword evidence="1" id="KW-0004">4Fe-4S</keyword>
<keyword evidence="3 6" id="KW-0479">Metal-binding</keyword>
<comment type="caution">
    <text evidence="8">The sequence shown here is derived from an EMBL/GenBank/DDBJ whole genome shotgun (WGS) entry which is preliminary data.</text>
</comment>
<dbReference type="InterPro" id="IPR058240">
    <property type="entry name" value="rSAM_sf"/>
</dbReference>
<dbReference type="SMART" id="SM00729">
    <property type="entry name" value="Elp3"/>
    <property type="match status" value="1"/>
</dbReference>
<evidence type="ECO:0000256" key="4">
    <source>
        <dbReference type="ARBA" id="ARBA00023004"/>
    </source>
</evidence>
<dbReference type="InterPro" id="IPR007197">
    <property type="entry name" value="rSAM"/>
</dbReference>
<dbReference type="PROSITE" id="PS51918">
    <property type="entry name" value="RADICAL_SAM"/>
    <property type="match status" value="1"/>
</dbReference>
<dbReference type="PANTHER" id="PTHR30352">
    <property type="entry name" value="PYRUVATE FORMATE-LYASE-ACTIVATING ENZYME"/>
    <property type="match status" value="1"/>
</dbReference>
<evidence type="ECO:0000256" key="2">
    <source>
        <dbReference type="ARBA" id="ARBA00022691"/>
    </source>
</evidence>
<evidence type="ECO:0000256" key="5">
    <source>
        <dbReference type="ARBA" id="ARBA00023014"/>
    </source>
</evidence>
<accession>A0A8J6N995</accession>
<evidence type="ECO:0000256" key="3">
    <source>
        <dbReference type="ARBA" id="ARBA00022723"/>
    </source>
</evidence>
<dbReference type="GO" id="GO:0051539">
    <property type="term" value="F:4 iron, 4 sulfur cluster binding"/>
    <property type="evidence" value="ECO:0007669"/>
    <property type="project" value="UniProtKB-KW"/>
</dbReference>
<evidence type="ECO:0000313" key="8">
    <source>
        <dbReference type="EMBL" id="MBC8316891.1"/>
    </source>
</evidence>
<evidence type="ECO:0000259" key="7">
    <source>
        <dbReference type="PROSITE" id="PS51918"/>
    </source>
</evidence>
<dbReference type="InterPro" id="IPR034457">
    <property type="entry name" value="Organic_radical-activating"/>
</dbReference>
<protein>
    <submittedName>
        <fullName evidence="8">AmmeMemoRadiSam system radical SAM enzyme</fullName>
    </submittedName>
</protein>
<feature type="binding site" evidence="6">
    <location>
        <position position="82"/>
    </location>
    <ligand>
        <name>[4Fe-4S] cluster</name>
        <dbReference type="ChEBI" id="CHEBI:49883"/>
        <note>4Fe-4S-S-AdoMet</note>
    </ligand>
</feature>
<dbReference type="InterPro" id="IPR006638">
    <property type="entry name" value="Elp3/MiaA/NifB-like_rSAM"/>
</dbReference>
<gene>
    <name evidence="8" type="primary">amrS</name>
    <name evidence="8" type="ORF">H8E41_03230</name>
</gene>
<dbReference type="SFLD" id="SFLDS00029">
    <property type="entry name" value="Radical_SAM"/>
    <property type="match status" value="1"/>
</dbReference>
<dbReference type="InterPro" id="IPR016431">
    <property type="entry name" value="Pyrv-formate_lyase-activ_prd"/>
</dbReference>
<dbReference type="Gene3D" id="3.20.20.70">
    <property type="entry name" value="Aldolase class I"/>
    <property type="match status" value="1"/>
</dbReference>
<evidence type="ECO:0000313" key="9">
    <source>
        <dbReference type="Proteomes" id="UP000614424"/>
    </source>
</evidence>
<dbReference type="AlphaFoldDB" id="A0A8J6N995"/>
<sequence length="337" mass="37829">MKKAMFYEAAADNKVVCGLCNHHCRIKDGSRGICGVRENQGGRLYSLVYGKLVSENSDPVEKKPLFHFQPGSRSYSISTVGCNFRCLHCQNFQISQYPRMHDGDIFGTNRTPASVIEAADRASCQSISYTYVEPTVFYEFAYDCAVLARKKGLKNIFVSNGYMSPEVTRHLSKVLDGINIDIKAFTSDFYTKVCKAKLQPVLDNVRLMHELGVWVEVTTLIIPGHNDSTDELQEIARFIKSVNASIPWHVTAFYPTYKMTDRPPTPVSTLRKAREIGLKEGLRFVYEGNIPGEGGENTYCPACGMELISRFGFSILHNRIQDGRCSDCGEQIKGVWT</sequence>